<evidence type="ECO:0000313" key="1">
    <source>
        <dbReference type="EMBL" id="MFC6715649.1"/>
    </source>
</evidence>
<organism evidence="1 2">
    <name type="scientific">Branchiibius cervicis</name>
    <dbReference type="NCBI Taxonomy" id="908252"/>
    <lineage>
        <taxon>Bacteria</taxon>
        <taxon>Bacillati</taxon>
        <taxon>Actinomycetota</taxon>
        <taxon>Actinomycetes</taxon>
        <taxon>Micrococcales</taxon>
        <taxon>Dermacoccaceae</taxon>
        <taxon>Branchiibius</taxon>
    </lineage>
</organism>
<name>A0ABW2AXA7_9MICO</name>
<dbReference type="SUPFAM" id="SSF56024">
    <property type="entry name" value="Phospholipase D/nuclease"/>
    <property type="match status" value="1"/>
</dbReference>
<sequence length="277" mass="30074">MLITRLDAAAVAGGYLSVRGLQQLLEAGVEIRDVPRVHAKVFVIGGEGFLGSANLTGAGLGTSALPNHELGVELDAELVAEARRTLLSWNSQPVTADDLVQLEADAKLITAPKQDAARHRLNPRTAQQLAEALLVDARDPGRGLWLKLEYGEPDLEGWRSSSYFASPKKGRPKFKPGDLVFICAQETHDCYAVVEVSDGAQFQPADYVARMQNEDPAAIERWPWVTRTDPRLVPEHLLQVKLAELGIAGRGLQNGHVRLSLDQFASGVRGLARTTCS</sequence>
<accession>A0ABW2AXA7</accession>
<dbReference type="Proteomes" id="UP001596356">
    <property type="component" value="Unassembled WGS sequence"/>
</dbReference>
<evidence type="ECO:0008006" key="3">
    <source>
        <dbReference type="Google" id="ProtNLM"/>
    </source>
</evidence>
<gene>
    <name evidence="1" type="ORF">ACFQBT_18205</name>
</gene>
<dbReference type="EMBL" id="JBHSWJ010000002">
    <property type="protein sequence ID" value="MFC6715649.1"/>
    <property type="molecule type" value="Genomic_DNA"/>
</dbReference>
<dbReference type="Gene3D" id="3.30.870.10">
    <property type="entry name" value="Endonuclease Chain A"/>
    <property type="match status" value="1"/>
</dbReference>
<evidence type="ECO:0000313" key="2">
    <source>
        <dbReference type="Proteomes" id="UP001596356"/>
    </source>
</evidence>
<proteinExistence type="predicted"/>
<protein>
    <recommendedName>
        <fullName evidence="3">Phospholipase D-like domain-containing protein</fullName>
    </recommendedName>
</protein>
<keyword evidence="2" id="KW-1185">Reference proteome</keyword>
<dbReference type="RefSeq" id="WP_377824914.1">
    <property type="nucleotide sequence ID" value="NZ_JBHSWJ010000002.1"/>
</dbReference>
<reference evidence="2" key="1">
    <citation type="journal article" date="2019" name="Int. J. Syst. Evol. Microbiol.">
        <title>The Global Catalogue of Microorganisms (GCM) 10K type strain sequencing project: providing services to taxonomists for standard genome sequencing and annotation.</title>
        <authorList>
            <consortium name="The Broad Institute Genomics Platform"/>
            <consortium name="The Broad Institute Genome Sequencing Center for Infectious Disease"/>
            <person name="Wu L."/>
            <person name="Ma J."/>
        </authorList>
    </citation>
    <scope>NUCLEOTIDE SEQUENCE [LARGE SCALE GENOMIC DNA]</scope>
    <source>
        <strain evidence="2">NBRC 106593</strain>
    </source>
</reference>
<comment type="caution">
    <text evidence="1">The sequence shown here is derived from an EMBL/GenBank/DDBJ whole genome shotgun (WGS) entry which is preliminary data.</text>
</comment>